<dbReference type="EMBL" id="JBHPEI010000001">
    <property type="protein sequence ID" value="MFC1799312.1"/>
    <property type="molecule type" value="Genomic_DNA"/>
</dbReference>
<reference evidence="1 2" key="1">
    <citation type="submission" date="2024-09" db="EMBL/GenBank/DDBJ databases">
        <authorList>
            <person name="D'Angelo T."/>
        </authorList>
    </citation>
    <scope>NUCLEOTIDE SEQUENCE [LARGE SCALE GENOMIC DNA]</scope>
    <source>
        <strain evidence="1">SAG AM-311-F02</strain>
    </source>
</reference>
<organism evidence="1 2">
    <name type="scientific">Eiseniibacteriota bacterium</name>
    <dbReference type="NCBI Taxonomy" id="2212470"/>
    <lineage>
        <taxon>Bacteria</taxon>
        <taxon>Candidatus Eiseniibacteriota</taxon>
    </lineage>
</organism>
<dbReference type="Proteomes" id="UP001594288">
    <property type="component" value="Unassembled WGS sequence"/>
</dbReference>
<sequence>MQDLNDSRVPGLSAGGRFNFAYNATLKMATAALAASGYRASRVQHHLRVIGSLALTIEADSDVVDLLNRFRSKRNISMYEHPGSISDQEADEMIGLAERLQKVVDSWLEKRFPDLA</sequence>
<name>A0ABV6YN15_UNCEI</name>
<evidence type="ECO:0008006" key="3">
    <source>
        <dbReference type="Google" id="ProtNLM"/>
    </source>
</evidence>
<keyword evidence="2" id="KW-1185">Reference proteome</keyword>
<evidence type="ECO:0000313" key="2">
    <source>
        <dbReference type="Proteomes" id="UP001594288"/>
    </source>
</evidence>
<evidence type="ECO:0000313" key="1">
    <source>
        <dbReference type="EMBL" id="MFC1799312.1"/>
    </source>
</evidence>
<comment type="caution">
    <text evidence="1">The sequence shown here is derived from an EMBL/GenBank/DDBJ whole genome shotgun (WGS) entry which is preliminary data.</text>
</comment>
<accession>A0ABV6YN15</accession>
<gene>
    <name evidence="1" type="ORF">ACFL2Z_00160</name>
</gene>
<dbReference type="Gene3D" id="1.20.120.330">
    <property type="entry name" value="Nucleotidyltransferases domain 2"/>
    <property type="match status" value="1"/>
</dbReference>
<protein>
    <recommendedName>
        <fullName evidence="3">HEPN domain-containing protein</fullName>
    </recommendedName>
</protein>
<proteinExistence type="predicted"/>